<feature type="compositionally biased region" description="Basic and acidic residues" evidence="1">
    <location>
        <begin position="455"/>
        <end position="467"/>
    </location>
</feature>
<feature type="compositionally biased region" description="Low complexity" evidence="1">
    <location>
        <begin position="377"/>
        <end position="389"/>
    </location>
</feature>
<feature type="region of interest" description="Disordered" evidence="1">
    <location>
        <begin position="130"/>
        <end position="152"/>
    </location>
</feature>
<gene>
    <name evidence="3" type="primary">ROBO3</name>
</gene>
<feature type="compositionally biased region" description="Polar residues" evidence="1">
    <location>
        <begin position="496"/>
        <end position="507"/>
    </location>
</feature>
<feature type="compositionally biased region" description="Polar residues" evidence="1">
    <location>
        <begin position="301"/>
        <end position="318"/>
    </location>
</feature>
<organism evidence="2 3">
    <name type="scientific">Camelus ferus</name>
    <name type="common">Wild bactrian camel</name>
    <name type="synonym">Camelus bactrianus ferus</name>
    <dbReference type="NCBI Taxonomy" id="419612"/>
    <lineage>
        <taxon>Eukaryota</taxon>
        <taxon>Metazoa</taxon>
        <taxon>Chordata</taxon>
        <taxon>Craniata</taxon>
        <taxon>Vertebrata</taxon>
        <taxon>Euteleostomi</taxon>
        <taxon>Mammalia</taxon>
        <taxon>Eutheria</taxon>
        <taxon>Laurasiatheria</taxon>
        <taxon>Artiodactyla</taxon>
        <taxon>Tylopoda</taxon>
        <taxon>Camelidae</taxon>
        <taxon>Camelus</taxon>
    </lineage>
</organism>
<reference evidence="3" key="1">
    <citation type="submission" date="2025-08" db="UniProtKB">
        <authorList>
            <consortium name="RefSeq"/>
        </authorList>
    </citation>
    <scope>IDENTIFICATION</scope>
    <source>
        <tissue evidence="3">Ear skin</tissue>
    </source>
</reference>
<feature type="compositionally biased region" description="Low complexity" evidence="1">
    <location>
        <begin position="32"/>
        <end position="67"/>
    </location>
</feature>
<feature type="compositionally biased region" description="Basic residues" evidence="1">
    <location>
        <begin position="406"/>
        <end position="415"/>
    </location>
</feature>
<dbReference type="AlphaFoldDB" id="A0A8B8SDE1"/>
<dbReference type="GeneID" id="102515369"/>
<sequence>MGALGGSPGTDARSPLPGPGRGGHQRGRRRGQCPGVSAAAVRAGAGAWARGGPRAGRAAGESAAGARLPRGQRRSLRGAAPRALRRPLPAPEAAQGAQSLHRLLCLHTCRPPMGLGPAPYPWLVDSWPHPSRSPSAQEPRGSSCPSNPDPDDRYYNEAGISLYLAQTARGTTTSAEGPVYSTIDPAGEELQTFHGGFPPHPSGDPGTWSPYAPPEWSQGESGARGGKVKLLGKPVHMPSLNWPEALPPPPPSCELSCLEGPEEELEGSSEPEEWCPPLPERSHVAEPSSGGGCLVPPSRGETPSPTPSYGQQSTATLTPSPPDPPQPPSDIPHLHQMPRRAPLGPSAPHSVSQPTLSSHEGRPAGLGAGPTAPHHLSPSSVPSTASSAPGRPRQVPGEMTPPLHGPRARIRKKPKALPYMRERSPGDLPPPPLPPPEEEASWALGLRAAGSMSSLEREREHSGERRMVQAGPLGAQRGPHPAEEAWLPYSRPSFLSRGQGTSTCSTAGSNSSRGSDSSRGSRGPGRSRSRSRSQSQRPGQKRGEEPR</sequence>
<feature type="compositionally biased region" description="Pro residues" evidence="1">
    <location>
        <begin position="319"/>
        <end position="330"/>
    </location>
</feature>
<feature type="compositionally biased region" description="Acidic residues" evidence="1">
    <location>
        <begin position="260"/>
        <end position="273"/>
    </location>
</feature>
<keyword evidence="2" id="KW-1185">Reference proteome</keyword>
<name>A0A8B8SDE1_CAMFR</name>
<dbReference type="Proteomes" id="UP000694856">
    <property type="component" value="Chromosome 33"/>
</dbReference>
<feature type="compositionally biased region" description="Polar residues" evidence="1">
    <location>
        <begin position="349"/>
        <end position="358"/>
    </location>
</feature>
<evidence type="ECO:0000313" key="2">
    <source>
        <dbReference type="Proteomes" id="UP000694856"/>
    </source>
</evidence>
<protein>
    <submittedName>
        <fullName evidence="3">Roundabout homolog 3 isoform X2</fullName>
    </submittedName>
</protein>
<feature type="compositionally biased region" description="Low complexity" evidence="1">
    <location>
        <begin position="508"/>
        <end position="524"/>
    </location>
</feature>
<feature type="region of interest" description="Disordered" evidence="1">
    <location>
        <begin position="193"/>
        <end position="547"/>
    </location>
</feature>
<evidence type="ECO:0000256" key="1">
    <source>
        <dbReference type="SAM" id="MobiDB-lite"/>
    </source>
</evidence>
<dbReference type="RefSeq" id="XP_032328258.1">
    <property type="nucleotide sequence ID" value="XM_032472367.1"/>
</dbReference>
<feature type="region of interest" description="Disordered" evidence="1">
    <location>
        <begin position="1"/>
        <end position="95"/>
    </location>
</feature>
<accession>A0A8B8SDE1</accession>
<evidence type="ECO:0000313" key="3">
    <source>
        <dbReference type="RefSeq" id="XP_032328258.1"/>
    </source>
</evidence>
<proteinExistence type="predicted"/>
<dbReference type="CTD" id="64221"/>